<dbReference type="EMBL" id="CACVKT020004271">
    <property type="protein sequence ID" value="CAC5388879.1"/>
    <property type="molecule type" value="Genomic_DNA"/>
</dbReference>
<evidence type="ECO:0000256" key="1">
    <source>
        <dbReference type="SAM" id="MobiDB-lite"/>
    </source>
</evidence>
<sequence length="178" mass="20050">MRRKNNKNNSNTDCTMEESDSDSDDYEIFEHQRPMVHNTPSSVEDDETESLDGHQEILLPPESDGDAHDIDVQELDSVHEDDEQEMPLEPETFDPAHVEDDAPPVLPRRSGRERTQPKWLQSGDFVTKSAVPPTDTPVVIPAEWRQKADYLSSCIDRGLFSGIELEAGKALLAILTDH</sequence>
<reference evidence="2 3" key="1">
    <citation type="submission" date="2020-06" db="EMBL/GenBank/DDBJ databases">
        <authorList>
            <person name="Li R."/>
            <person name="Bekaert M."/>
        </authorList>
    </citation>
    <scope>NUCLEOTIDE SEQUENCE [LARGE SCALE GENOMIC DNA]</scope>
    <source>
        <strain evidence="3">wild</strain>
    </source>
</reference>
<keyword evidence="3" id="KW-1185">Reference proteome</keyword>
<feature type="compositionally biased region" description="Acidic residues" evidence="1">
    <location>
        <begin position="15"/>
        <end position="27"/>
    </location>
</feature>
<proteinExistence type="predicted"/>
<dbReference type="AlphaFoldDB" id="A0A6J8C1F0"/>
<organism evidence="2 3">
    <name type="scientific">Mytilus coruscus</name>
    <name type="common">Sea mussel</name>
    <dbReference type="NCBI Taxonomy" id="42192"/>
    <lineage>
        <taxon>Eukaryota</taxon>
        <taxon>Metazoa</taxon>
        <taxon>Spiralia</taxon>
        <taxon>Lophotrochozoa</taxon>
        <taxon>Mollusca</taxon>
        <taxon>Bivalvia</taxon>
        <taxon>Autobranchia</taxon>
        <taxon>Pteriomorphia</taxon>
        <taxon>Mytilida</taxon>
        <taxon>Mytiloidea</taxon>
        <taxon>Mytilidae</taxon>
        <taxon>Mytilinae</taxon>
        <taxon>Mytilus</taxon>
    </lineage>
</organism>
<dbReference type="OrthoDB" id="6204886at2759"/>
<evidence type="ECO:0000313" key="3">
    <source>
        <dbReference type="Proteomes" id="UP000507470"/>
    </source>
</evidence>
<gene>
    <name evidence="2" type="ORF">MCOR_24111</name>
</gene>
<dbReference type="Proteomes" id="UP000507470">
    <property type="component" value="Unassembled WGS sequence"/>
</dbReference>
<feature type="region of interest" description="Disordered" evidence="1">
    <location>
        <begin position="1"/>
        <end position="120"/>
    </location>
</feature>
<feature type="compositionally biased region" description="Acidic residues" evidence="1">
    <location>
        <begin position="79"/>
        <end position="92"/>
    </location>
</feature>
<accession>A0A6J8C1F0</accession>
<evidence type="ECO:0000313" key="2">
    <source>
        <dbReference type="EMBL" id="CAC5388879.1"/>
    </source>
</evidence>
<protein>
    <submittedName>
        <fullName evidence="2">Uncharacterized protein</fullName>
    </submittedName>
</protein>
<name>A0A6J8C1F0_MYTCO</name>